<proteinExistence type="predicted"/>
<evidence type="ECO:0000313" key="1">
    <source>
        <dbReference type="EMBL" id="VAX04658.1"/>
    </source>
</evidence>
<accession>A0A3B1AZK6</accession>
<dbReference type="Gene3D" id="3.40.50.2000">
    <property type="entry name" value="Glycogen Phosphorylase B"/>
    <property type="match status" value="1"/>
</dbReference>
<gene>
    <name evidence="1" type="ORF">MNBD_ALPHA03-2017</name>
</gene>
<feature type="non-terminal residue" evidence="1">
    <location>
        <position position="125"/>
    </location>
</feature>
<reference evidence="1" key="1">
    <citation type="submission" date="2018-06" db="EMBL/GenBank/DDBJ databases">
        <authorList>
            <person name="Zhirakovskaya E."/>
        </authorList>
    </citation>
    <scope>NUCLEOTIDE SEQUENCE</scope>
</reference>
<dbReference type="EMBL" id="UOFW01000101">
    <property type="protein sequence ID" value="VAX04658.1"/>
    <property type="molecule type" value="Genomic_DNA"/>
</dbReference>
<dbReference type="AlphaFoldDB" id="A0A3B1AZK6"/>
<sequence length="125" mass="13882">MKILRVIGGLETTFGGPSFSATNSIYACLGNHNNQIDLVVPTNGTDEVDRGFSQLINELTKKGVIVHTANLTPYFGGLARKYGISIHLLKWIKENINEYDVIHCHSAWVAPTIFAIFQARRKNIP</sequence>
<evidence type="ECO:0008006" key="2">
    <source>
        <dbReference type="Google" id="ProtNLM"/>
    </source>
</evidence>
<dbReference type="PROSITE" id="PS51257">
    <property type="entry name" value="PROKAR_LIPOPROTEIN"/>
    <property type="match status" value="1"/>
</dbReference>
<protein>
    <recommendedName>
        <fullName evidence="2">Glycosyltransferase subfamily 4-like N-terminal domain-containing protein</fullName>
    </recommendedName>
</protein>
<organism evidence="1">
    <name type="scientific">hydrothermal vent metagenome</name>
    <dbReference type="NCBI Taxonomy" id="652676"/>
    <lineage>
        <taxon>unclassified sequences</taxon>
        <taxon>metagenomes</taxon>
        <taxon>ecological metagenomes</taxon>
    </lineage>
</organism>
<dbReference type="SUPFAM" id="SSF53756">
    <property type="entry name" value="UDP-Glycosyltransferase/glycogen phosphorylase"/>
    <property type="match status" value="1"/>
</dbReference>
<name>A0A3B1AZK6_9ZZZZ</name>